<dbReference type="InterPro" id="IPR017853">
    <property type="entry name" value="GH"/>
</dbReference>
<reference evidence="10 11" key="1">
    <citation type="journal article" date="2016" name="Mol. Biol. Evol.">
        <title>Comparative Genomics of Early-Diverging Mushroom-Forming Fungi Provides Insights into the Origins of Lignocellulose Decay Capabilities.</title>
        <authorList>
            <person name="Nagy L.G."/>
            <person name="Riley R."/>
            <person name="Tritt A."/>
            <person name="Adam C."/>
            <person name="Daum C."/>
            <person name="Floudas D."/>
            <person name="Sun H."/>
            <person name="Yadav J.S."/>
            <person name="Pangilinan J."/>
            <person name="Larsson K.H."/>
            <person name="Matsuura K."/>
            <person name="Barry K."/>
            <person name="Labutti K."/>
            <person name="Kuo R."/>
            <person name="Ohm R.A."/>
            <person name="Bhattacharya S.S."/>
            <person name="Shirouzu T."/>
            <person name="Yoshinaga Y."/>
            <person name="Martin F.M."/>
            <person name="Grigoriev I.V."/>
            <person name="Hibbett D.S."/>
        </authorList>
    </citation>
    <scope>NUCLEOTIDE SEQUENCE [LARGE SCALE GENOMIC DNA]</scope>
    <source>
        <strain evidence="10 11">HHB12029</strain>
    </source>
</reference>
<keyword evidence="5 10" id="KW-0378">Hydrolase</keyword>
<dbReference type="InterPro" id="IPR055235">
    <property type="entry name" value="ASD1_cat"/>
</dbReference>
<dbReference type="Proteomes" id="UP000077266">
    <property type="component" value="Unassembled WGS sequence"/>
</dbReference>
<evidence type="ECO:0000256" key="8">
    <source>
        <dbReference type="ARBA" id="ARBA00037415"/>
    </source>
</evidence>
<evidence type="ECO:0000256" key="7">
    <source>
        <dbReference type="ARBA" id="ARBA00023295"/>
    </source>
</evidence>
<dbReference type="SMART" id="SM00813">
    <property type="entry name" value="Alpha-L-AF_C"/>
    <property type="match status" value="1"/>
</dbReference>
<evidence type="ECO:0000313" key="10">
    <source>
        <dbReference type="EMBL" id="KZV90019.1"/>
    </source>
</evidence>
<dbReference type="EC" id="3.2.1.55" evidence="4"/>
<evidence type="ECO:0000313" key="11">
    <source>
        <dbReference type="Proteomes" id="UP000077266"/>
    </source>
</evidence>
<dbReference type="Pfam" id="PF22848">
    <property type="entry name" value="ASD1_dom"/>
    <property type="match status" value="1"/>
</dbReference>
<evidence type="ECO:0000256" key="1">
    <source>
        <dbReference type="ARBA" id="ARBA00001462"/>
    </source>
</evidence>
<sequence>MASSPSIDIFPSAPIAPVSKYIFSGFLEHLGRCIHGGVLPAGPTNFPYTPRNPCPSKDYVETPKELLTPSGFRKDVLEILRDELQMPLVRWPGGNYVSSYHFEDGIGPKEQRKRRPELAWGGEESNQFGTDEFIEWCREAKMEPFVVLNMGTGTLAEALHWIEYCNGTGDTYYANLRRKHTGRDEPYNVVYWGLGNEVYGPWQVGQMTAEAYAAAARQWAHAIRLLDPNVKLVGCGETGVTQWDAVVLDGLADKVDLHSIHLYTGFGPRDRSQTEREFARSVYGPEAAEYAIETCRGLIQKSRLARNVSAPVKIAFDEYGPWDETVGTPRNGLEQIYTLTDALAMASWLNVFVRQSDVVALACNAQSVNVISPLMTRPTGVLRQATYYPLLLFSQYMREGTAVRLAVNGSPKFEGETLPTWIGTVKGPPNVLDASAVLAQDGKSLRVAVVNRSERESYTVPVRVALAGVDSGREVEVHELWHPDVKAKNEWDGKEHEVVVKTRRAKWTGEWTFREHSFTLLVLPLQ</sequence>
<evidence type="ECO:0000256" key="3">
    <source>
        <dbReference type="ARBA" id="ARBA00007186"/>
    </source>
</evidence>
<dbReference type="GO" id="GO:0046556">
    <property type="term" value="F:alpha-L-arabinofuranosidase activity"/>
    <property type="evidence" value="ECO:0007669"/>
    <property type="project" value="UniProtKB-EC"/>
</dbReference>
<dbReference type="AlphaFoldDB" id="A0A166AA92"/>
<evidence type="ECO:0000256" key="6">
    <source>
        <dbReference type="ARBA" id="ARBA00023277"/>
    </source>
</evidence>
<organism evidence="10 11">
    <name type="scientific">Exidia glandulosa HHB12029</name>
    <dbReference type="NCBI Taxonomy" id="1314781"/>
    <lineage>
        <taxon>Eukaryota</taxon>
        <taxon>Fungi</taxon>
        <taxon>Dikarya</taxon>
        <taxon>Basidiomycota</taxon>
        <taxon>Agaricomycotina</taxon>
        <taxon>Agaricomycetes</taxon>
        <taxon>Auriculariales</taxon>
        <taxon>Exidiaceae</taxon>
        <taxon>Exidia</taxon>
    </lineage>
</organism>
<keyword evidence="7" id="KW-0326">Glycosidase</keyword>
<feature type="domain" description="Alpha-L-arabinofuranosidase C-terminal" evidence="9">
    <location>
        <begin position="317"/>
        <end position="517"/>
    </location>
</feature>
<dbReference type="STRING" id="1314781.A0A166AA92"/>
<dbReference type="GO" id="GO:0046373">
    <property type="term" value="P:L-arabinose metabolic process"/>
    <property type="evidence" value="ECO:0007669"/>
    <property type="project" value="InterPro"/>
</dbReference>
<dbReference type="UniPathway" id="UPA00667"/>
<proteinExistence type="inferred from homology"/>
<keyword evidence="6" id="KW-0119">Carbohydrate metabolism</keyword>
<evidence type="ECO:0000256" key="4">
    <source>
        <dbReference type="ARBA" id="ARBA00012670"/>
    </source>
</evidence>
<keyword evidence="11" id="KW-1185">Reference proteome</keyword>
<comment type="similarity">
    <text evidence="3">Belongs to the glycosyl hydrolase 51 family.</text>
</comment>
<evidence type="ECO:0000256" key="2">
    <source>
        <dbReference type="ARBA" id="ARBA00004834"/>
    </source>
</evidence>
<dbReference type="EMBL" id="KV426058">
    <property type="protein sequence ID" value="KZV90019.1"/>
    <property type="molecule type" value="Genomic_DNA"/>
</dbReference>
<dbReference type="SUPFAM" id="SSF51445">
    <property type="entry name" value="(Trans)glycosidases"/>
    <property type="match status" value="1"/>
</dbReference>
<comment type="catalytic activity">
    <reaction evidence="1">
        <text>Hydrolysis of terminal non-reducing alpha-L-arabinofuranoside residues in alpha-L-arabinosides.</text>
        <dbReference type="EC" id="3.2.1.55"/>
    </reaction>
</comment>
<accession>A0A166AA92</accession>
<dbReference type="GO" id="GO:0031222">
    <property type="term" value="P:arabinan catabolic process"/>
    <property type="evidence" value="ECO:0007669"/>
    <property type="project" value="UniProtKB-UniPathway"/>
</dbReference>
<name>A0A166AA92_EXIGL</name>
<dbReference type="Gene3D" id="2.60.40.1180">
    <property type="entry name" value="Golgi alpha-mannosidase II"/>
    <property type="match status" value="1"/>
</dbReference>
<dbReference type="SUPFAM" id="SSF51011">
    <property type="entry name" value="Glycosyl hydrolase domain"/>
    <property type="match status" value="1"/>
</dbReference>
<dbReference type="PANTHER" id="PTHR43576">
    <property type="entry name" value="ALPHA-L-ARABINOFURANOSIDASE C-RELATED"/>
    <property type="match status" value="1"/>
</dbReference>
<dbReference type="InParanoid" id="A0A166AA92"/>
<gene>
    <name evidence="10" type="ORF">EXIGLDRAFT_838122</name>
</gene>
<dbReference type="Gene3D" id="3.20.20.80">
    <property type="entry name" value="Glycosidases"/>
    <property type="match status" value="1"/>
</dbReference>
<evidence type="ECO:0000259" key="9">
    <source>
        <dbReference type="SMART" id="SM00813"/>
    </source>
</evidence>
<dbReference type="InterPro" id="IPR013780">
    <property type="entry name" value="Glyco_hydro_b"/>
</dbReference>
<evidence type="ECO:0000256" key="5">
    <source>
        <dbReference type="ARBA" id="ARBA00022801"/>
    </source>
</evidence>
<dbReference type="Pfam" id="PF06964">
    <property type="entry name" value="Alpha-L-AF_C"/>
    <property type="match status" value="1"/>
</dbReference>
<comment type="function">
    <text evidence="8">Alpha-L-arabinofuranosidase involved in the degradation of arabinoxylan, a major component of plant hemicellulose. Acts only on small linear 1,5-alpha-linked L-arabinofuranosyl oligosaccharides.</text>
</comment>
<dbReference type="PANTHER" id="PTHR43576:SF3">
    <property type="entry name" value="ALPHA-L-ARABINOFURANOSIDASE C"/>
    <property type="match status" value="1"/>
</dbReference>
<protein>
    <recommendedName>
        <fullName evidence="4">non-reducing end alpha-L-arabinofuranosidase</fullName>
        <ecNumber evidence="4">3.2.1.55</ecNumber>
    </recommendedName>
</protein>
<comment type="pathway">
    <text evidence="2">Glycan metabolism; L-arabinan degradation.</text>
</comment>
<dbReference type="InterPro" id="IPR010720">
    <property type="entry name" value="Alpha-L-AF_C"/>
</dbReference>
<dbReference type="OrthoDB" id="3032304at2759"/>